<evidence type="ECO:0000256" key="5">
    <source>
        <dbReference type="ARBA" id="ARBA00022989"/>
    </source>
</evidence>
<proteinExistence type="inferred from homology"/>
<dbReference type="InterPro" id="IPR048528">
    <property type="entry name" value="Lamp2-like_luminal"/>
</dbReference>
<feature type="transmembrane region" description="Helical" evidence="10">
    <location>
        <begin position="407"/>
        <end position="430"/>
    </location>
</feature>
<keyword evidence="6 8" id="KW-0472">Membrane</keyword>
<evidence type="ECO:0000259" key="12">
    <source>
        <dbReference type="Pfam" id="PF01299"/>
    </source>
</evidence>
<evidence type="ECO:0000256" key="9">
    <source>
        <dbReference type="SAM" id="MobiDB-lite"/>
    </source>
</evidence>
<dbReference type="AlphaFoldDB" id="A0A663DQ35"/>
<keyword evidence="2 8" id="KW-0812">Transmembrane</keyword>
<dbReference type="OrthoDB" id="9428839at2759"/>
<dbReference type="GO" id="GO:0005765">
    <property type="term" value="C:lysosomal membrane"/>
    <property type="evidence" value="ECO:0007669"/>
    <property type="project" value="UniProtKB-SubCell"/>
</dbReference>
<evidence type="ECO:0000313" key="13">
    <source>
        <dbReference type="Ensembl" id="ENSACCP00020001941.1"/>
    </source>
</evidence>
<dbReference type="Proteomes" id="UP000472275">
    <property type="component" value="Chromosome 10"/>
</dbReference>
<evidence type="ECO:0000256" key="7">
    <source>
        <dbReference type="ARBA" id="ARBA00023180"/>
    </source>
</evidence>
<dbReference type="InParanoid" id="A0A663DQ35"/>
<keyword evidence="8" id="KW-1015">Disulfide bond</keyword>
<comment type="subcellular location">
    <subcellularLocation>
        <location evidence="1">Endosome membrane</location>
        <topology evidence="1">Single-pass type I membrane protein</topology>
    </subcellularLocation>
    <subcellularLocation>
        <location evidence="8">Lysosome membrane</location>
        <topology evidence="8">Single-pass type I membrane protein</topology>
    </subcellularLocation>
</comment>
<dbReference type="GeneTree" id="ENSGT00950000182899"/>
<evidence type="ECO:0000256" key="2">
    <source>
        <dbReference type="ARBA" id="ARBA00022692"/>
    </source>
</evidence>
<evidence type="ECO:0000256" key="6">
    <source>
        <dbReference type="ARBA" id="ARBA00023136"/>
    </source>
</evidence>
<keyword evidence="14" id="KW-1185">Reference proteome</keyword>
<dbReference type="PROSITE" id="PS51257">
    <property type="entry name" value="PROKAR_LIPOPROTEIN"/>
    <property type="match status" value="1"/>
</dbReference>
<feature type="signal peptide" evidence="11">
    <location>
        <begin position="1"/>
        <end position="22"/>
    </location>
</feature>
<dbReference type="PANTHER" id="PTHR11506:SF30">
    <property type="entry name" value="LYSOSOME-ASSOCIATED MEMBRANE GLYCOPROTEIN 3"/>
    <property type="match status" value="1"/>
</dbReference>
<dbReference type="KEGG" id="achc:115346757"/>
<feature type="domain" description="Lysosome-associated membrane glycoprotein 2-like luminal" evidence="12">
    <location>
        <begin position="251"/>
        <end position="388"/>
    </location>
</feature>
<reference evidence="13" key="2">
    <citation type="submission" date="2025-09" db="UniProtKB">
        <authorList>
            <consortium name="Ensembl"/>
        </authorList>
    </citation>
    <scope>IDENTIFICATION</scope>
</reference>
<accession>A0A663DQ35</accession>
<dbReference type="Ensembl" id="ENSACCT00020002000.1">
    <property type="protein sequence ID" value="ENSACCP00020001941.1"/>
    <property type="gene ID" value="ENSACCG00020001340.1"/>
</dbReference>
<evidence type="ECO:0000256" key="8">
    <source>
        <dbReference type="PROSITE-ProRule" id="PRU00740"/>
    </source>
</evidence>
<keyword evidence="5 10" id="KW-1133">Transmembrane helix</keyword>
<dbReference type="CTD" id="27074"/>
<dbReference type="PRINTS" id="PR00336">
    <property type="entry name" value="LYSASSOCTDMP"/>
</dbReference>
<sequence length="441" mass="47312">MGRSAWQFILLIFACAFSSCSAEVALGVELSPETISFHQTATSAQPLSLYHSSPHQGTTGHFNSTDSLKTTHISHRTTVQTTDQHQVTTAPDHHTTAQAGATTIQVTGQKSPMVVSTTSADNTTAAGQATTQAIETATPAVKNTTIHPMSSTKQARTHVSTEMTVAATNATINHTTANTQMTAAALTTVATTRPTVKPTTGSGNQTTAPKSPTATAMINTTTIRPGTQTTIPSTMMTVRPTLAPQPSPIPTGTYTVSNGNRTCIKAVMGLQLMAQYTQKKGMEYLAVNPNATQTSGSCGTVQAELNITFSGGFINFTFVKQAPTYYVSKIEARLQLSSEGMLYYAAIHEKMFTTKLGNSFKCASKQTFTLEKNFQLLFVNMQLQAFDIVGNQFGKEEECFPDKNSKAAPIAVGLSILGLFVIVFATFLISRRKPHRGYERI</sequence>
<protein>
    <submittedName>
        <fullName evidence="13">Lysosomal associated membrane protein 3</fullName>
    </submittedName>
</protein>
<dbReference type="PANTHER" id="PTHR11506">
    <property type="entry name" value="LYSOSOME-ASSOCIATED MEMBRANE GLYCOPROTEIN"/>
    <property type="match status" value="1"/>
</dbReference>
<dbReference type="Pfam" id="PF01299">
    <property type="entry name" value="Lamp2-like_luminal"/>
    <property type="match status" value="1"/>
</dbReference>
<evidence type="ECO:0000256" key="10">
    <source>
        <dbReference type="SAM" id="Phobius"/>
    </source>
</evidence>
<keyword evidence="8" id="KW-0458">Lysosome</keyword>
<dbReference type="RefSeq" id="XP_029882970.1">
    <property type="nucleotide sequence ID" value="XM_030027110.1"/>
</dbReference>
<feature type="compositionally biased region" description="Low complexity" evidence="9">
    <location>
        <begin position="77"/>
        <end position="89"/>
    </location>
</feature>
<evidence type="ECO:0000313" key="14">
    <source>
        <dbReference type="Proteomes" id="UP000472275"/>
    </source>
</evidence>
<evidence type="ECO:0000256" key="1">
    <source>
        <dbReference type="ARBA" id="ARBA00004530"/>
    </source>
</evidence>
<dbReference type="GeneID" id="115346757"/>
<dbReference type="InterPro" id="IPR002000">
    <property type="entry name" value="Lysosome-assoc_membr_glycop"/>
</dbReference>
<feature type="disulfide bond" evidence="8">
    <location>
        <begin position="362"/>
        <end position="399"/>
    </location>
</feature>
<reference evidence="13" key="1">
    <citation type="submission" date="2025-08" db="UniProtKB">
        <authorList>
            <consortium name="Ensembl"/>
        </authorList>
    </citation>
    <scope>IDENTIFICATION</scope>
</reference>
<keyword evidence="4" id="KW-0967">Endosome</keyword>
<keyword evidence="3 11" id="KW-0732">Signal</keyword>
<comment type="caution">
    <text evidence="8">Lacks conserved residue(s) required for the propagation of feature annotation.</text>
</comment>
<dbReference type="GO" id="GO:0072594">
    <property type="term" value="P:establishment of protein localization to organelle"/>
    <property type="evidence" value="ECO:0007669"/>
    <property type="project" value="TreeGrafter"/>
</dbReference>
<evidence type="ECO:0000256" key="4">
    <source>
        <dbReference type="ARBA" id="ARBA00022753"/>
    </source>
</evidence>
<dbReference type="GO" id="GO:0005886">
    <property type="term" value="C:plasma membrane"/>
    <property type="evidence" value="ECO:0007669"/>
    <property type="project" value="TreeGrafter"/>
</dbReference>
<evidence type="ECO:0000256" key="3">
    <source>
        <dbReference type="ARBA" id="ARBA00022729"/>
    </source>
</evidence>
<feature type="chain" id="PRO_5025534711" evidence="11">
    <location>
        <begin position="23"/>
        <end position="441"/>
    </location>
</feature>
<dbReference type="RefSeq" id="XP_029882971.1">
    <property type="nucleotide sequence ID" value="XM_030027111.1"/>
</dbReference>
<dbReference type="PROSITE" id="PS51407">
    <property type="entry name" value="LAMP_3"/>
    <property type="match status" value="1"/>
</dbReference>
<evidence type="ECO:0000256" key="11">
    <source>
        <dbReference type="SAM" id="SignalP"/>
    </source>
</evidence>
<dbReference type="GO" id="GO:0031902">
    <property type="term" value="C:late endosome membrane"/>
    <property type="evidence" value="ECO:0007669"/>
    <property type="project" value="TreeGrafter"/>
</dbReference>
<keyword evidence="7" id="KW-0325">Glycoprotein</keyword>
<feature type="region of interest" description="Disordered" evidence="9">
    <location>
        <begin position="77"/>
        <end position="96"/>
    </location>
</feature>
<name>A0A663DQ35_AQUCH</name>
<dbReference type="Gene3D" id="2.40.160.110">
    <property type="match status" value="1"/>
</dbReference>
<organism evidence="13 14">
    <name type="scientific">Aquila chrysaetos chrysaetos</name>
    <dbReference type="NCBI Taxonomy" id="223781"/>
    <lineage>
        <taxon>Eukaryota</taxon>
        <taxon>Metazoa</taxon>
        <taxon>Chordata</taxon>
        <taxon>Craniata</taxon>
        <taxon>Vertebrata</taxon>
        <taxon>Euteleostomi</taxon>
        <taxon>Archelosauria</taxon>
        <taxon>Archosauria</taxon>
        <taxon>Dinosauria</taxon>
        <taxon>Saurischia</taxon>
        <taxon>Theropoda</taxon>
        <taxon>Coelurosauria</taxon>
        <taxon>Aves</taxon>
        <taxon>Neognathae</taxon>
        <taxon>Neoaves</taxon>
        <taxon>Telluraves</taxon>
        <taxon>Accipitrimorphae</taxon>
        <taxon>Accipitriformes</taxon>
        <taxon>Accipitridae</taxon>
        <taxon>Accipitrinae</taxon>
        <taxon>Aquila</taxon>
    </lineage>
</organism>
<comment type="similarity">
    <text evidence="8">Belongs to the LAMP family.</text>
</comment>
<gene>
    <name evidence="13" type="primary">LAMP3</name>
</gene>